<reference evidence="2 3" key="1">
    <citation type="submission" date="2023-03" db="EMBL/GenBank/DDBJ databases">
        <title>Bacillus Genome Sequencing.</title>
        <authorList>
            <person name="Dunlap C."/>
        </authorList>
    </citation>
    <scope>NUCLEOTIDE SEQUENCE [LARGE SCALE GENOMIC DNA]</scope>
    <source>
        <strain evidence="2 3">NRS-52</strain>
    </source>
</reference>
<proteinExistence type="predicted"/>
<keyword evidence="3" id="KW-1185">Reference proteome</keyword>
<feature type="compositionally biased region" description="Polar residues" evidence="1">
    <location>
        <begin position="14"/>
        <end position="27"/>
    </location>
</feature>
<dbReference type="RefSeq" id="WP_328280126.1">
    <property type="nucleotide sequence ID" value="NZ_JARTLD010000047.1"/>
</dbReference>
<dbReference type="EMBL" id="JARTLD010000047">
    <property type="protein sequence ID" value="MED5019263.1"/>
    <property type="molecule type" value="Genomic_DNA"/>
</dbReference>
<accession>A0ABU6PYW4</accession>
<name>A0ABU6PYW4_9BACL</name>
<comment type="caution">
    <text evidence="2">The sequence shown here is derived from an EMBL/GenBank/DDBJ whole genome shotgun (WGS) entry which is preliminary data.</text>
</comment>
<evidence type="ECO:0000313" key="3">
    <source>
        <dbReference type="Proteomes" id="UP001343257"/>
    </source>
</evidence>
<evidence type="ECO:0000313" key="2">
    <source>
        <dbReference type="EMBL" id="MED5019263.1"/>
    </source>
</evidence>
<organism evidence="2 3">
    <name type="scientific">Paenibacillus chibensis</name>
    <dbReference type="NCBI Taxonomy" id="59846"/>
    <lineage>
        <taxon>Bacteria</taxon>
        <taxon>Bacillati</taxon>
        <taxon>Bacillota</taxon>
        <taxon>Bacilli</taxon>
        <taxon>Bacillales</taxon>
        <taxon>Paenibacillaceae</taxon>
        <taxon>Paenibacillus</taxon>
    </lineage>
</organism>
<feature type="region of interest" description="Disordered" evidence="1">
    <location>
        <begin position="1"/>
        <end position="43"/>
    </location>
</feature>
<protein>
    <submittedName>
        <fullName evidence="2">Uncharacterized protein</fullName>
    </submittedName>
</protein>
<evidence type="ECO:0000256" key="1">
    <source>
        <dbReference type="SAM" id="MobiDB-lite"/>
    </source>
</evidence>
<dbReference type="Proteomes" id="UP001343257">
    <property type="component" value="Unassembled WGS sequence"/>
</dbReference>
<sequence length="43" mass="4868">MIYDIFIPERSRDQSQPPKTSGRQQPAKQEISPPKVGWPDTSA</sequence>
<gene>
    <name evidence="2" type="ORF">P9847_18330</name>
</gene>